<dbReference type="Gene3D" id="3.40.50.12780">
    <property type="entry name" value="N-terminal domain of ligase-like"/>
    <property type="match status" value="1"/>
</dbReference>
<proteinExistence type="predicted"/>
<feature type="domain" description="AMP-dependent synthetase/ligase" evidence="2">
    <location>
        <begin position="32"/>
        <end position="320"/>
    </location>
</feature>
<dbReference type="InterPro" id="IPR000873">
    <property type="entry name" value="AMP-dep_synth/lig_dom"/>
</dbReference>
<keyword evidence="1 3" id="KW-0436">Ligase</keyword>
<comment type="caution">
    <text evidence="3">The sequence shown here is derived from an EMBL/GenBank/DDBJ whole genome shotgun (WGS) entry which is preliminary data.</text>
</comment>
<dbReference type="InterPro" id="IPR042099">
    <property type="entry name" value="ANL_N_sf"/>
</dbReference>
<evidence type="ECO:0000256" key="1">
    <source>
        <dbReference type="ARBA" id="ARBA00022598"/>
    </source>
</evidence>
<organism evidence="3 4">
    <name type="scientific">SAR86 cluster bacterium</name>
    <dbReference type="NCBI Taxonomy" id="2030880"/>
    <lineage>
        <taxon>Bacteria</taxon>
        <taxon>Pseudomonadati</taxon>
        <taxon>Pseudomonadota</taxon>
        <taxon>Gammaproteobacteria</taxon>
        <taxon>SAR86 cluster</taxon>
    </lineage>
</organism>
<dbReference type="Gene3D" id="3.30.300.30">
    <property type="match status" value="1"/>
</dbReference>
<dbReference type="Proteomes" id="UP000218327">
    <property type="component" value="Unassembled WGS sequence"/>
</dbReference>
<dbReference type="InterPro" id="IPR020845">
    <property type="entry name" value="AMP-binding_CS"/>
</dbReference>
<dbReference type="AlphaFoldDB" id="A0A2A5AYU4"/>
<dbReference type="Pfam" id="PF23562">
    <property type="entry name" value="AMP-binding_C_3"/>
    <property type="match status" value="1"/>
</dbReference>
<evidence type="ECO:0000313" key="3">
    <source>
        <dbReference type="EMBL" id="PCJ23948.1"/>
    </source>
</evidence>
<reference evidence="4" key="1">
    <citation type="submission" date="2017-08" db="EMBL/GenBank/DDBJ databases">
        <title>A dynamic microbial community with high functional redundancy inhabits the cold, oxic subseafloor aquifer.</title>
        <authorList>
            <person name="Tully B.J."/>
            <person name="Wheat C.G."/>
            <person name="Glazer B.T."/>
            <person name="Huber J.A."/>
        </authorList>
    </citation>
    <scope>NUCLEOTIDE SEQUENCE [LARGE SCALE GENOMIC DNA]</scope>
</reference>
<dbReference type="PROSITE" id="PS00455">
    <property type="entry name" value="AMP_BINDING"/>
    <property type="match status" value="1"/>
</dbReference>
<dbReference type="SUPFAM" id="SSF56801">
    <property type="entry name" value="Acetyl-CoA synthetase-like"/>
    <property type="match status" value="1"/>
</dbReference>
<dbReference type="EMBL" id="NVVJ01000032">
    <property type="protein sequence ID" value="PCJ23948.1"/>
    <property type="molecule type" value="Genomic_DNA"/>
</dbReference>
<dbReference type="InterPro" id="IPR050237">
    <property type="entry name" value="ATP-dep_AMP-bd_enzyme"/>
</dbReference>
<name>A0A2A5AYU4_9GAMM</name>
<dbReference type="InterPro" id="IPR045851">
    <property type="entry name" value="AMP-bd_C_sf"/>
</dbReference>
<dbReference type="GO" id="GO:0016874">
    <property type="term" value="F:ligase activity"/>
    <property type="evidence" value="ECO:0007669"/>
    <property type="project" value="UniProtKB-KW"/>
</dbReference>
<dbReference type="PANTHER" id="PTHR43767:SF8">
    <property type="entry name" value="LONG-CHAIN-FATTY-ACID--COA LIGASE"/>
    <property type="match status" value="1"/>
</dbReference>
<sequence length="496" mass="54064">MPNDSATASYIISDLQRRVTSAEIEGNGEELLKILRQRNISRLALLANNSIEWAMVDLACLKAGLCILPLPIFFSKTQRKHAINSCAVDAIITDDPELIETEFSVETLALSFLGDGKFSLCVFNAFSNKALIPSGTGKITFTSGSTGQPKGVCLSNDQLGIQAEALAELVAIDLPRHLCLLPLSTLLENVAGVYSPICAGGEVIIPRQEELGFSGSSLQNPEKLLSVIQQLRPDSLILIPQLLLFLLSAAEKGWQIPDSLKFVAVGGSKVSKDLIVKAKQKGLPVYEGYGLSECASVVSLNTPSQDKPGSCGKPLRHFDVSFDNGEVMLAGNVMLGYVNEPESWKPEKIATGDLGCLDAEGFLHINGRKKNLLISTYGRNISPEWIESELLMNPALSEVVVLGDAKPYCAALISVRSIQTLDCEIQQWIDRVNSGLPDYARVKKWRRLDQALQSNSNLMTENGRPRRENINRAFSDVIDQLYEATTLELDNADFAA</sequence>
<dbReference type="PANTHER" id="PTHR43767">
    <property type="entry name" value="LONG-CHAIN-FATTY-ACID--COA LIGASE"/>
    <property type="match status" value="1"/>
</dbReference>
<evidence type="ECO:0000259" key="2">
    <source>
        <dbReference type="Pfam" id="PF00501"/>
    </source>
</evidence>
<evidence type="ECO:0000313" key="4">
    <source>
        <dbReference type="Proteomes" id="UP000218327"/>
    </source>
</evidence>
<protein>
    <submittedName>
        <fullName evidence="3">Long-chain fatty acid--CoA ligase</fullName>
    </submittedName>
</protein>
<accession>A0A2A5AYU4</accession>
<dbReference type="Pfam" id="PF00501">
    <property type="entry name" value="AMP-binding"/>
    <property type="match status" value="1"/>
</dbReference>
<gene>
    <name evidence="3" type="ORF">COA96_10700</name>
</gene>